<dbReference type="STRING" id="797516.HMPREF9104_00648"/>
<evidence type="ECO:0000259" key="1">
    <source>
        <dbReference type="Pfam" id="PF13349"/>
    </source>
</evidence>
<dbReference type="EMBL" id="AGRJ01000067">
    <property type="protein sequence ID" value="EHO53186.1"/>
    <property type="molecule type" value="Genomic_DNA"/>
</dbReference>
<organism evidence="2 3">
    <name type="scientific">Lentilactobacillus kisonensis F0435</name>
    <dbReference type="NCBI Taxonomy" id="797516"/>
    <lineage>
        <taxon>Bacteria</taxon>
        <taxon>Bacillati</taxon>
        <taxon>Bacillota</taxon>
        <taxon>Bacilli</taxon>
        <taxon>Lactobacillales</taxon>
        <taxon>Lactobacillaceae</taxon>
        <taxon>Lentilactobacillus</taxon>
    </lineage>
</organism>
<evidence type="ECO:0000313" key="3">
    <source>
        <dbReference type="Proteomes" id="UP000005025"/>
    </source>
</evidence>
<dbReference type="Proteomes" id="UP000005025">
    <property type="component" value="Unassembled WGS sequence"/>
</dbReference>
<dbReference type="OrthoDB" id="2327044at2"/>
<gene>
    <name evidence="2" type="ORF">HMPREF9104_00648</name>
</gene>
<reference evidence="2 3" key="1">
    <citation type="submission" date="2011-09" db="EMBL/GenBank/DDBJ databases">
        <authorList>
            <person name="Weinstock G."/>
            <person name="Sodergren E."/>
            <person name="Clifton S."/>
            <person name="Fulton L."/>
            <person name="Fulton B."/>
            <person name="Courtney L."/>
            <person name="Fronick C."/>
            <person name="Harrison M."/>
            <person name="Strong C."/>
            <person name="Farmer C."/>
            <person name="Delahaunty K."/>
            <person name="Markovic C."/>
            <person name="Hall O."/>
            <person name="Minx P."/>
            <person name="Tomlinson C."/>
            <person name="Mitreva M."/>
            <person name="Hou S."/>
            <person name="Chen J."/>
            <person name="Wollam A."/>
            <person name="Pepin K.H."/>
            <person name="Johnson M."/>
            <person name="Bhonagiri V."/>
            <person name="Zhang X."/>
            <person name="Suruliraj S."/>
            <person name="Warren W."/>
            <person name="Chinwalla A."/>
            <person name="Mardis E.R."/>
            <person name="Wilson R.K."/>
        </authorList>
    </citation>
    <scope>NUCLEOTIDE SEQUENCE [LARGE SCALE GENOMIC DNA]</scope>
    <source>
        <strain evidence="2 3">F0435</strain>
    </source>
</reference>
<dbReference type="HOGENOM" id="CLU_077122_0_0_9"/>
<evidence type="ECO:0000313" key="2">
    <source>
        <dbReference type="EMBL" id="EHO53186.1"/>
    </source>
</evidence>
<accession>H1LDI1</accession>
<dbReference type="PATRIC" id="fig|797516.3.peg.585"/>
<sequence length="299" mass="32708">MKRIYLLGISLMVLGAAAFLFGGLNGGGRTVYWDHGFNVVGVGANKVQSSNYQNVQQIRVSTSNPTTIQTGNVSHVVVAKPSKTTVTQHGGILNVKGSKHWRKVFFLGGFHSVEENFGTTVITIPKNKNLVSLSANLEEYNTDHLNGHVRLNGISVDRLHYSGESNLALNHVNVTNNLNIDNMGHIAVNSSKFKTGTISNDFGNITLKSNTFGTLSAETDAGFISFNRQNVSKRFTADSEAGSINGQVKRDRRTYIFADSDIGGRSIYGRSRSKYGNRNAKNAVRYHFVTEAGHIKIKE</sequence>
<dbReference type="AlphaFoldDB" id="H1LDI1"/>
<comment type="caution">
    <text evidence="2">The sequence shown here is derived from an EMBL/GenBank/DDBJ whole genome shotgun (WGS) entry which is preliminary data.</text>
</comment>
<protein>
    <recommendedName>
        <fullName evidence="1">DUF4097 domain-containing protein</fullName>
    </recommendedName>
</protein>
<dbReference type="RefSeq" id="WP_008855836.1">
    <property type="nucleotide sequence ID" value="NZ_JH591007.1"/>
</dbReference>
<feature type="domain" description="DUF4097" evidence="1">
    <location>
        <begin position="57"/>
        <end position="269"/>
    </location>
</feature>
<dbReference type="InterPro" id="IPR025164">
    <property type="entry name" value="Toastrack_DUF4097"/>
</dbReference>
<name>H1LDI1_9LACO</name>
<dbReference type="Pfam" id="PF13349">
    <property type="entry name" value="DUF4097"/>
    <property type="match status" value="1"/>
</dbReference>
<proteinExistence type="predicted"/>